<evidence type="ECO:0000313" key="1">
    <source>
        <dbReference type="EMBL" id="KAH3831716.1"/>
    </source>
</evidence>
<reference evidence="1" key="1">
    <citation type="journal article" date="2019" name="bioRxiv">
        <title>The Genome of the Zebra Mussel, Dreissena polymorpha: A Resource for Invasive Species Research.</title>
        <authorList>
            <person name="McCartney M.A."/>
            <person name="Auch B."/>
            <person name="Kono T."/>
            <person name="Mallez S."/>
            <person name="Zhang Y."/>
            <person name="Obille A."/>
            <person name="Becker A."/>
            <person name="Abrahante J.E."/>
            <person name="Garbe J."/>
            <person name="Badalamenti J.P."/>
            <person name="Herman A."/>
            <person name="Mangelson H."/>
            <person name="Liachko I."/>
            <person name="Sullivan S."/>
            <person name="Sone E.D."/>
            <person name="Koren S."/>
            <person name="Silverstein K.A.T."/>
            <person name="Beckman K.B."/>
            <person name="Gohl D.M."/>
        </authorList>
    </citation>
    <scope>NUCLEOTIDE SEQUENCE</scope>
    <source>
        <strain evidence="1">Duluth1</strain>
        <tissue evidence="1">Whole animal</tissue>
    </source>
</reference>
<dbReference type="EMBL" id="JAIWYP010000004">
    <property type="protein sequence ID" value="KAH3831716.1"/>
    <property type="molecule type" value="Genomic_DNA"/>
</dbReference>
<reference evidence="1" key="2">
    <citation type="submission" date="2020-11" db="EMBL/GenBank/DDBJ databases">
        <authorList>
            <person name="McCartney M.A."/>
            <person name="Auch B."/>
            <person name="Kono T."/>
            <person name="Mallez S."/>
            <person name="Becker A."/>
            <person name="Gohl D.M."/>
            <person name="Silverstein K.A.T."/>
            <person name="Koren S."/>
            <person name="Bechman K.B."/>
            <person name="Herman A."/>
            <person name="Abrahante J.E."/>
            <person name="Garbe J."/>
        </authorList>
    </citation>
    <scope>NUCLEOTIDE SEQUENCE</scope>
    <source>
        <strain evidence="1">Duluth1</strain>
        <tissue evidence="1">Whole animal</tissue>
    </source>
</reference>
<dbReference type="Proteomes" id="UP000828390">
    <property type="component" value="Unassembled WGS sequence"/>
</dbReference>
<evidence type="ECO:0000313" key="2">
    <source>
        <dbReference type="Proteomes" id="UP000828390"/>
    </source>
</evidence>
<gene>
    <name evidence="1" type="ORF">DPMN_104986</name>
</gene>
<accession>A0A9D4HE20</accession>
<comment type="caution">
    <text evidence="1">The sequence shown here is derived from an EMBL/GenBank/DDBJ whole genome shotgun (WGS) entry which is preliminary data.</text>
</comment>
<protein>
    <submittedName>
        <fullName evidence="1">Uncharacterized protein</fullName>
    </submittedName>
</protein>
<sequence length="70" mass="7569">MTDDSISREVFMSGARGMPVILDLLQRNPEDEPAFEESVTQLDAIYDSNDTMCTQGQAGLSERAKASAAS</sequence>
<organism evidence="1 2">
    <name type="scientific">Dreissena polymorpha</name>
    <name type="common">Zebra mussel</name>
    <name type="synonym">Mytilus polymorpha</name>
    <dbReference type="NCBI Taxonomy" id="45954"/>
    <lineage>
        <taxon>Eukaryota</taxon>
        <taxon>Metazoa</taxon>
        <taxon>Spiralia</taxon>
        <taxon>Lophotrochozoa</taxon>
        <taxon>Mollusca</taxon>
        <taxon>Bivalvia</taxon>
        <taxon>Autobranchia</taxon>
        <taxon>Heteroconchia</taxon>
        <taxon>Euheterodonta</taxon>
        <taxon>Imparidentia</taxon>
        <taxon>Neoheterodontei</taxon>
        <taxon>Myida</taxon>
        <taxon>Dreissenoidea</taxon>
        <taxon>Dreissenidae</taxon>
        <taxon>Dreissena</taxon>
    </lineage>
</organism>
<keyword evidence="2" id="KW-1185">Reference proteome</keyword>
<proteinExistence type="predicted"/>
<dbReference type="AlphaFoldDB" id="A0A9D4HE20"/>
<name>A0A9D4HE20_DREPO</name>